<accession>A0A4R0EMF6</accession>
<dbReference type="AlphaFoldDB" id="A0A4R0EMF6"/>
<gene>
    <name evidence="1" type="ORF">E0H85_08550</name>
</gene>
<proteinExistence type="predicted"/>
<organism evidence="1 2">
    <name type="scientific">Acinetobacter terrae</name>
    <dbReference type="NCBI Taxonomy" id="2731247"/>
    <lineage>
        <taxon>Bacteria</taxon>
        <taxon>Pseudomonadati</taxon>
        <taxon>Pseudomonadota</taxon>
        <taxon>Gammaproteobacteria</taxon>
        <taxon>Moraxellales</taxon>
        <taxon>Moraxellaceae</taxon>
        <taxon>Acinetobacter</taxon>
        <taxon>Acinetobacter Taxon 24</taxon>
    </lineage>
</organism>
<protein>
    <submittedName>
        <fullName evidence="1">Uncharacterized protein</fullName>
    </submittedName>
</protein>
<sequence length="109" mass="12664">MSKPVRISNELYSRLESLTEGFETPSDTILRIVNEYEYLKSYEIINRILTIKTEILTEENLKETEASILMHYDPLVVKQAATDIIKLYSTFKITFKNDAMGITLRITKL</sequence>
<dbReference type="OrthoDB" id="6399719at2"/>
<dbReference type="EMBL" id="SJOA01000009">
    <property type="protein sequence ID" value="TCB59057.1"/>
    <property type="molecule type" value="Genomic_DNA"/>
</dbReference>
<name>A0A4R0EMF6_9GAMM</name>
<reference evidence="1 2" key="1">
    <citation type="submission" date="2019-02" db="EMBL/GenBank/DDBJ databases">
        <title>High diversity of culturable Acinetobacter species in natural soil and water ecosystems.</title>
        <authorList>
            <person name="Radolfova-Krizova L."/>
            <person name="Nemec A."/>
        </authorList>
    </citation>
    <scope>NUCLEOTIDE SEQUENCE [LARGE SCALE GENOMIC DNA]</scope>
    <source>
        <strain evidence="1 2">ANC 4281</strain>
    </source>
</reference>
<evidence type="ECO:0000313" key="2">
    <source>
        <dbReference type="Proteomes" id="UP000291380"/>
    </source>
</evidence>
<comment type="caution">
    <text evidence="1">The sequence shown here is derived from an EMBL/GenBank/DDBJ whole genome shotgun (WGS) entry which is preliminary data.</text>
</comment>
<dbReference type="Proteomes" id="UP000291380">
    <property type="component" value="Unassembled WGS sequence"/>
</dbReference>
<dbReference type="RefSeq" id="WP_131271222.1">
    <property type="nucleotide sequence ID" value="NZ_SJOA01000009.1"/>
</dbReference>
<evidence type="ECO:0000313" key="1">
    <source>
        <dbReference type="EMBL" id="TCB59057.1"/>
    </source>
</evidence>